<sequence>MQHNGFSDASPCSNSCGIHPSSVFGKPRRSNACWQVERDVETVINVLQPGPIGIVEHKFTDAEIREAQGTVRSAVQNWRRNWNLERNLATGSIGKSK</sequence>
<dbReference type="PANTHER" id="PTHR37235">
    <property type="entry name" value="ZINC METALLOPROTEINASE AUREOLYSIN"/>
    <property type="match status" value="1"/>
</dbReference>
<evidence type="ECO:0000256" key="1">
    <source>
        <dbReference type="SAM" id="MobiDB-lite"/>
    </source>
</evidence>
<organism evidence="2">
    <name type="scientific">Aegilops tauschii</name>
    <name type="common">Tausch's goatgrass</name>
    <name type="synonym">Aegilops squarrosa</name>
    <dbReference type="NCBI Taxonomy" id="37682"/>
    <lineage>
        <taxon>Eukaryota</taxon>
        <taxon>Viridiplantae</taxon>
        <taxon>Streptophyta</taxon>
        <taxon>Embryophyta</taxon>
        <taxon>Tracheophyta</taxon>
        <taxon>Spermatophyta</taxon>
        <taxon>Magnoliopsida</taxon>
        <taxon>Liliopsida</taxon>
        <taxon>Poales</taxon>
        <taxon>Poaceae</taxon>
        <taxon>BOP clade</taxon>
        <taxon>Pooideae</taxon>
        <taxon>Triticodae</taxon>
        <taxon>Triticeae</taxon>
        <taxon>Triticinae</taxon>
        <taxon>Aegilops</taxon>
    </lineage>
</organism>
<dbReference type="AlphaFoldDB" id="M8C616"/>
<dbReference type="ExpressionAtlas" id="M8C616">
    <property type="expression patterns" value="baseline"/>
</dbReference>
<dbReference type="EnsemblPlants" id="EMT29694">
    <property type="protein sequence ID" value="EMT29694"/>
    <property type="gene ID" value="F775_12368"/>
</dbReference>
<reference evidence="2" key="1">
    <citation type="submission" date="2015-06" db="UniProtKB">
        <authorList>
            <consortium name="EnsemblPlants"/>
        </authorList>
    </citation>
    <scope>IDENTIFICATION</scope>
</reference>
<evidence type="ECO:0000313" key="2">
    <source>
        <dbReference type="EnsemblPlants" id="EMT29694"/>
    </source>
</evidence>
<protein>
    <submittedName>
        <fullName evidence="2">Uncharacterized protein</fullName>
    </submittedName>
</protein>
<name>M8C616_AEGTA</name>
<proteinExistence type="predicted"/>
<dbReference type="PANTHER" id="PTHR37235:SF2">
    <property type="entry name" value="OS05G0371500 PROTEIN"/>
    <property type="match status" value="1"/>
</dbReference>
<accession>M8C616</accession>
<feature type="region of interest" description="Disordered" evidence="1">
    <location>
        <begin position="1"/>
        <end position="29"/>
    </location>
</feature>
<feature type="compositionally biased region" description="Polar residues" evidence="1">
    <location>
        <begin position="1"/>
        <end position="16"/>
    </location>
</feature>